<dbReference type="GO" id="GO:0000139">
    <property type="term" value="C:Golgi membrane"/>
    <property type="evidence" value="ECO:0007669"/>
    <property type="project" value="UniProtKB-SubCell"/>
</dbReference>
<organism evidence="8 9">
    <name type="scientific">Cuscuta epithymum</name>
    <dbReference type="NCBI Taxonomy" id="186058"/>
    <lineage>
        <taxon>Eukaryota</taxon>
        <taxon>Viridiplantae</taxon>
        <taxon>Streptophyta</taxon>
        <taxon>Embryophyta</taxon>
        <taxon>Tracheophyta</taxon>
        <taxon>Spermatophyta</taxon>
        <taxon>Magnoliopsida</taxon>
        <taxon>eudicotyledons</taxon>
        <taxon>Gunneridae</taxon>
        <taxon>Pentapetalae</taxon>
        <taxon>asterids</taxon>
        <taxon>lamiids</taxon>
        <taxon>Solanales</taxon>
        <taxon>Convolvulaceae</taxon>
        <taxon>Cuscuteae</taxon>
        <taxon>Cuscuta</taxon>
        <taxon>Cuscuta subgen. Cuscuta</taxon>
    </lineage>
</organism>
<keyword evidence="6" id="KW-0472">Membrane</keyword>
<dbReference type="Pfam" id="PF03016">
    <property type="entry name" value="Exostosin_GT47"/>
    <property type="match status" value="1"/>
</dbReference>
<evidence type="ECO:0000256" key="2">
    <source>
        <dbReference type="ARBA" id="ARBA00010271"/>
    </source>
</evidence>
<keyword evidence="9" id="KW-1185">Reference proteome</keyword>
<evidence type="ECO:0000313" key="8">
    <source>
        <dbReference type="EMBL" id="CAH9109185.1"/>
    </source>
</evidence>
<dbReference type="PANTHER" id="PTHR11062:SF282">
    <property type="entry name" value="XYLOGLUCAN GALACTOSYLTRANSFERASE GT11-RELATED"/>
    <property type="match status" value="1"/>
</dbReference>
<keyword evidence="3" id="KW-0808">Transferase</keyword>
<evidence type="ECO:0000256" key="6">
    <source>
        <dbReference type="SAM" id="Phobius"/>
    </source>
</evidence>
<accession>A0AAV0DSX6</accession>
<dbReference type="PANTHER" id="PTHR11062">
    <property type="entry name" value="EXOSTOSIN HEPARAN SULFATE GLYCOSYLTRANSFERASE -RELATED"/>
    <property type="match status" value="1"/>
</dbReference>
<keyword evidence="4" id="KW-0735">Signal-anchor</keyword>
<comment type="subcellular location">
    <subcellularLocation>
        <location evidence="1">Golgi apparatus membrane</location>
        <topology evidence="1">Single-pass type II membrane protein</topology>
    </subcellularLocation>
</comment>
<keyword evidence="6" id="KW-0812">Transmembrane</keyword>
<keyword evidence="3" id="KW-0328">Glycosyltransferase</keyword>
<dbReference type="InterPro" id="IPR040911">
    <property type="entry name" value="Exostosin_GT47"/>
</dbReference>
<keyword evidence="6" id="KW-1133">Transmembrane helix</keyword>
<evidence type="ECO:0000256" key="1">
    <source>
        <dbReference type="ARBA" id="ARBA00004323"/>
    </source>
</evidence>
<reference evidence="8" key="1">
    <citation type="submission" date="2022-07" db="EMBL/GenBank/DDBJ databases">
        <authorList>
            <person name="Macas J."/>
            <person name="Novak P."/>
            <person name="Neumann P."/>
        </authorList>
    </citation>
    <scope>NUCLEOTIDE SEQUENCE</scope>
</reference>
<sequence>MENPIAATARSCRNKFWFVFFSVMFLFWYLLIYGLDWFSFPGTSFLFKQSSIPFALDPNVKTNPKNSELMKAIISKQDDESVMQDSCSGRYIYVYDLPSRFNDDLIRECKLLSNWVDMCDYLVNMGFGHVLGNPHRIFQDKGWFSTNQFSLEPIFHARIKRYECLTNDPAVAAAVFVPYYAGLDVGRYLWGGFNTSVRDSGARALAKWLRGRPEWNVMGGKDHFMVAGRITWDFRRLDEDDSSWGNKLMLLPEFQNMTVLTIESSPWSKNDFAIPYPSYFHPSTDDQVFRWQSRMRRLRRRTLFSFAGAPRPNMEESIRGQIIRQCLRSTKGRCKLLECRPETKKCDNPYNLMKMFQSSVFCLEPPGDSFTRRSTFDSILAGCIPVFFTPASAYVQYIWHLPVNHTGYSVLIPENDVRENKVSIERILSGIPKSRVAEMREEVIRLIPRVVYADPGGRLERFKDAFDLTVEGVINRVGKLRKEMKEGKGESGFDFEEENSWKYYTFETLEKHEWDQFFRRSMK</sequence>
<dbReference type="InterPro" id="IPR004263">
    <property type="entry name" value="Exostosin"/>
</dbReference>
<evidence type="ECO:0000313" key="9">
    <source>
        <dbReference type="Proteomes" id="UP001152523"/>
    </source>
</evidence>
<feature type="transmembrane region" description="Helical" evidence="6">
    <location>
        <begin position="16"/>
        <end position="40"/>
    </location>
</feature>
<dbReference type="EMBL" id="CAMAPF010000150">
    <property type="protein sequence ID" value="CAH9109185.1"/>
    <property type="molecule type" value="Genomic_DNA"/>
</dbReference>
<proteinExistence type="inferred from homology"/>
<dbReference type="AlphaFoldDB" id="A0AAV0DSX6"/>
<evidence type="ECO:0000256" key="5">
    <source>
        <dbReference type="ARBA" id="ARBA00023034"/>
    </source>
</evidence>
<evidence type="ECO:0000259" key="7">
    <source>
        <dbReference type="Pfam" id="PF03016"/>
    </source>
</evidence>
<evidence type="ECO:0000256" key="3">
    <source>
        <dbReference type="ARBA" id="ARBA00022676"/>
    </source>
</evidence>
<name>A0AAV0DSX6_9ASTE</name>
<dbReference type="GO" id="GO:0016757">
    <property type="term" value="F:glycosyltransferase activity"/>
    <property type="evidence" value="ECO:0007669"/>
    <property type="project" value="UniProtKB-KW"/>
</dbReference>
<evidence type="ECO:0000256" key="4">
    <source>
        <dbReference type="ARBA" id="ARBA00022968"/>
    </source>
</evidence>
<comment type="caution">
    <text evidence="8">The sequence shown here is derived from an EMBL/GenBank/DDBJ whole genome shotgun (WGS) entry which is preliminary data.</text>
</comment>
<protein>
    <recommendedName>
        <fullName evidence="7">Exostosin GT47 domain-containing protein</fullName>
    </recommendedName>
</protein>
<dbReference type="Proteomes" id="UP001152523">
    <property type="component" value="Unassembled WGS sequence"/>
</dbReference>
<keyword evidence="5" id="KW-0333">Golgi apparatus</keyword>
<comment type="similarity">
    <text evidence="2">Belongs to the glycosyltransferase 47 family.</text>
</comment>
<feature type="domain" description="Exostosin GT47" evidence="7">
    <location>
        <begin position="86"/>
        <end position="424"/>
    </location>
</feature>
<gene>
    <name evidence="8" type="ORF">CEPIT_LOCUS18614</name>
</gene>